<comment type="catalytic activity">
    <reaction evidence="1 14">
        <text>ATP + protein L-histidine = ADP + protein N-phospho-L-histidine.</text>
        <dbReference type="EC" id="2.7.13.3"/>
    </reaction>
</comment>
<dbReference type="InterPro" id="IPR003660">
    <property type="entry name" value="HAMP_dom"/>
</dbReference>
<comment type="caution">
    <text evidence="19">The sequence shown here is derived from an EMBL/GenBank/DDBJ whole genome shotgun (WGS) entry which is preliminary data.</text>
</comment>
<dbReference type="Gene3D" id="1.20.120.960">
    <property type="entry name" value="Histidine kinase NarX, sensor domain"/>
    <property type="match status" value="1"/>
</dbReference>
<dbReference type="SUPFAM" id="SSF55874">
    <property type="entry name" value="ATPase domain of HSP90 chaperone/DNA topoisomerase II/histidine kinase"/>
    <property type="match status" value="1"/>
</dbReference>
<reference evidence="20" key="1">
    <citation type="journal article" date="2019" name="Int. J. Syst. Evol. Microbiol.">
        <title>The Global Catalogue of Microorganisms (GCM) 10K type strain sequencing project: providing services to taxonomists for standard genome sequencing and annotation.</title>
        <authorList>
            <consortium name="The Broad Institute Genomics Platform"/>
            <consortium name="The Broad Institute Genome Sequencing Center for Infectious Disease"/>
            <person name="Wu L."/>
            <person name="Ma J."/>
        </authorList>
    </citation>
    <scope>NUCLEOTIDE SEQUENCE [LARGE SCALE GENOMIC DNA]</scope>
    <source>
        <strain evidence="20">NBRC 104970</strain>
    </source>
</reference>
<proteinExistence type="predicted"/>
<dbReference type="SMART" id="SM00065">
    <property type="entry name" value="GAF"/>
    <property type="match status" value="1"/>
</dbReference>
<evidence type="ECO:0000256" key="13">
    <source>
        <dbReference type="ARBA" id="ARBA00023136"/>
    </source>
</evidence>
<keyword evidence="12 14" id="KW-0902">Two-component regulatory system</keyword>
<feature type="domain" description="HAMP" evidence="18">
    <location>
        <begin position="216"/>
        <end position="268"/>
    </location>
</feature>
<organism evidence="19 20">
    <name type="scientific">Chitiniphilus shinanonensis</name>
    <dbReference type="NCBI Taxonomy" id="553088"/>
    <lineage>
        <taxon>Bacteria</taxon>
        <taxon>Pseudomonadati</taxon>
        <taxon>Pseudomonadota</taxon>
        <taxon>Betaproteobacteria</taxon>
        <taxon>Neisseriales</taxon>
        <taxon>Chitinibacteraceae</taxon>
        <taxon>Chitiniphilus</taxon>
    </lineage>
</organism>
<evidence type="ECO:0000256" key="3">
    <source>
        <dbReference type="ARBA" id="ARBA00022475"/>
    </source>
</evidence>
<dbReference type="InterPro" id="IPR050482">
    <property type="entry name" value="Sensor_HK_TwoCompSys"/>
</dbReference>
<evidence type="ECO:0000256" key="4">
    <source>
        <dbReference type="ARBA" id="ARBA00022519"/>
    </source>
</evidence>
<dbReference type="InterPro" id="IPR003018">
    <property type="entry name" value="GAF"/>
</dbReference>
<dbReference type="Gene3D" id="1.20.5.1930">
    <property type="match status" value="1"/>
</dbReference>
<dbReference type="Pfam" id="PF07730">
    <property type="entry name" value="HisKA_3"/>
    <property type="match status" value="1"/>
</dbReference>
<keyword evidence="9 14" id="KW-0418">Kinase</keyword>
<dbReference type="PANTHER" id="PTHR24421:SF10">
    <property type="entry name" value="NITRATE_NITRITE SENSOR PROTEIN NARQ"/>
    <property type="match status" value="1"/>
</dbReference>
<comment type="subcellular location">
    <subcellularLocation>
        <location evidence="2">Cell inner membrane</location>
        <topology evidence="2">Multi-pass membrane protein</topology>
    </subcellularLocation>
</comment>
<dbReference type="PROSITE" id="PS50109">
    <property type="entry name" value="HIS_KIN"/>
    <property type="match status" value="1"/>
</dbReference>
<dbReference type="Pfam" id="PF00672">
    <property type="entry name" value="HAMP"/>
    <property type="match status" value="1"/>
</dbReference>
<dbReference type="PIRSF" id="PIRSF003167">
    <property type="entry name" value="STHK_NarX/NarQ"/>
    <property type="match status" value="1"/>
</dbReference>
<keyword evidence="10 14" id="KW-0067">ATP-binding</keyword>
<evidence type="ECO:0000259" key="17">
    <source>
        <dbReference type="PROSITE" id="PS50109"/>
    </source>
</evidence>
<keyword evidence="3 14" id="KW-1003">Cell membrane</keyword>
<name>A0ABQ6BXN4_9NEIS</name>
<evidence type="ECO:0000256" key="9">
    <source>
        <dbReference type="ARBA" id="ARBA00022777"/>
    </source>
</evidence>
<sequence>MTAARRLIRSRLMGMTDQPESPSDPASPGEPRLRDRLSTRIVASSIVALLVVVSMVCWTLWLSWQLEGAGAAINDTGSLRMRANRVGIELLQRVPSYAARTRGLIATQDETLERLRHGVPARPLFLPQDSAIRDQFERVAQAWHSRMAVAAERVLAGDGSGAYMTELPQFVAEADTLVRMIEQDNASKTTLLRASQAVLLVISCAGTLAMIYLLYLWIIAPVLRLREGLSRMAEREFGVRLPVESRDEFGALAEGFNHMADELAGLYRDLEARVAGKTAQLAAQNRELETLYDMTAFLNQPGDIEALCGGFLQRVRRQFGADGASVRLIDPDGERLHLMVSDGLPDSLAHDEHCMAVESCFCGQATRQGMIAIRDLGRSEPGQAFHCSREGFPGLGVFRIVSGSSVLGSFSLHFRHSRVLLPAETQLLESLGQHLGVALENRRLGAEARQVAVVQERSLMAQGLHDSIAQGLNYLNLQVQMLEQSARAGALDDVRELVPRLRAGVEESYQDVRELLLNFRSRLEQGELLAGVEETIARFRRQTGIPVALDIAPQAGPPLPPEQQLQVLFILQEALSNVRKHAEASQVRVGLRNERDFTLSVQDNGRGYDPAEVAQRGEAHVGLHIMVERARRIHGELDVATAPGRGVHITLRLPEQARQAA</sequence>
<keyword evidence="4 14" id="KW-0997">Cell inner membrane</keyword>
<feature type="transmembrane region" description="Helical" evidence="16">
    <location>
        <begin position="197"/>
        <end position="223"/>
    </location>
</feature>
<dbReference type="Gene3D" id="3.30.450.40">
    <property type="match status" value="1"/>
</dbReference>
<dbReference type="InterPro" id="IPR005467">
    <property type="entry name" value="His_kinase_dom"/>
</dbReference>
<dbReference type="SUPFAM" id="SSF55781">
    <property type="entry name" value="GAF domain-like"/>
    <property type="match status" value="1"/>
</dbReference>
<keyword evidence="7 16" id="KW-0812">Transmembrane</keyword>
<dbReference type="InterPro" id="IPR016380">
    <property type="entry name" value="Sig_transdc_His_kin_NarX/NarQ"/>
</dbReference>
<evidence type="ECO:0000256" key="1">
    <source>
        <dbReference type="ARBA" id="ARBA00000085"/>
    </source>
</evidence>
<dbReference type="InterPro" id="IPR029016">
    <property type="entry name" value="GAF-like_dom_sf"/>
</dbReference>
<keyword evidence="20" id="KW-1185">Reference proteome</keyword>
<evidence type="ECO:0000256" key="6">
    <source>
        <dbReference type="ARBA" id="ARBA00022679"/>
    </source>
</evidence>
<dbReference type="SMART" id="SM00304">
    <property type="entry name" value="HAMP"/>
    <property type="match status" value="1"/>
</dbReference>
<dbReference type="Gene3D" id="3.30.565.10">
    <property type="entry name" value="Histidine kinase-like ATPase, C-terminal domain"/>
    <property type="match status" value="1"/>
</dbReference>
<protein>
    <recommendedName>
        <fullName evidence="14">Sensor protein</fullName>
        <ecNumber evidence="14">2.7.13.3</ecNumber>
    </recommendedName>
</protein>
<dbReference type="PROSITE" id="PS50885">
    <property type="entry name" value="HAMP"/>
    <property type="match status" value="1"/>
</dbReference>
<dbReference type="InterPro" id="IPR011712">
    <property type="entry name" value="Sig_transdc_His_kin_sub3_dim/P"/>
</dbReference>
<evidence type="ECO:0000256" key="5">
    <source>
        <dbReference type="ARBA" id="ARBA00022553"/>
    </source>
</evidence>
<evidence type="ECO:0000256" key="16">
    <source>
        <dbReference type="SAM" id="Phobius"/>
    </source>
</evidence>
<dbReference type="PANTHER" id="PTHR24421">
    <property type="entry name" value="NITRATE/NITRITE SENSOR PROTEIN NARX-RELATED"/>
    <property type="match status" value="1"/>
</dbReference>
<dbReference type="CDD" id="cd16917">
    <property type="entry name" value="HATPase_UhpB-NarQ-NarX-like"/>
    <property type="match status" value="1"/>
</dbReference>
<dbReference type="EC" id="2.7.13.3" evidence="14"/>
<evidence type="ECO:0000256" key="14">
    <source>
        <dbReference type="PIRNR" id="PIRNR003167"/>
    </source>
</evidence>
<dbReference type="EMBL" id="BSOZ01000099">
    <property type="protein sequence ID" value="GLS06162.1"/>
    <property type="molecule type" value="Genomic_DNA"/>
</dbReference>
<accession>A0ABQ6BXN4</accession>
<evidence type="ECO:0000313" key="20">
    <source>
        <dbReference type="Proteomes" id="UP001156836"/>
    </source>
</evidence>
<dbReference type="Pfam" id="PF02518">
    <property type="entry name" value="HATPase_c"/>
    <property type="match status" value="1"/>
</dbReference>
<dbReference type="CDD" id="cd06225">
    <property type="entry name" value="HAMP"/>
    <property type="match status" value="1"/>
</dbReference>
<evidence type="ECO:0000256" key="2">
    <source>
        <dbReference type="ARBA" id="ARBA00004429"/>
    </source>
</evidence>
<gene>
    <name evidence="19" type="ORF">GCM10007860_33310</name>
</gene>
<evidence type="ECO:0000256" key="10">
    <source>
        <dbReference type="ARBA" id="ARBA00022840"/>
    </source>
</evidence>
<feature type="region of interest" description="Disordered" evidence="15">
    <location>
        <begin position="9"/>
        <end position="32"/>
    </location>
</feature>
<evidence type="ECO:0000256" key="15">
    <source>
        <dbReference type="SAM" id="MobiDB-lite"/>
    </source>
</evidence>
<evidence type="ECO:0000256" key="12">
    <source>
        <dbReference type="ARBA" id="ARBA00023012"/>
    </source>
</evidence>
<evidence type="ECO:0000256" key="7">
    <source>
        <dbReference type="ARBA" id="ARBA00022692"/>
    </source>
</evidence>
<evidence type="ECO:0000259" key="18">
    <source>
        <dbReference type="PROSITE" id="PS50885"/>
    </source>
</evidence>
<keyword evidence="11 16" id="KW-1133">Transmembrane helix</keyword>
<dbReference type="InterPro" id="IPR042295">
    <property type="entry name" value="NarX-like_N_sf"/>
</dbReference>
<feature type="domain" description="Histidine kinase" evidence="17">
    <location>
        <begin position="463"/>
        <end position="657"/>
    </location>
</feature>
<keyword evidence="8 14" id="KW-0547">Nucleotide-binding</keyword>
<evidence type="ECO:0000256" key="11">
    <source>
        <dbReference type="ARBA" id="ARBA00022989"/>
    </source>
</evidence>
<keyword evidence="6 14" id="KW-0808">Transferase</keyword>
<keyword evidence="13 14" id="KW-0472">Membrane</keyword>
<dbReference type="Gene3D" id="1.10.8.500">
    <property type="entry name" value="HAMP domain in histidine kinase"/>
    <property type="match status" value="1"/>
</dbReference>
<dbReference type="InterPro" id="IPR029095">
    <property type="entry name" value="NarX-like_N"/>
</dbReference>
<evidence type="ECO:0000313" key="19">
    <source>
        <dbReference type="EMBL" id="GLS06162.1"/>
    </source>
</evidence>
<keyword evidence="5" id="KW-0597">Phosphoprotein</keyword>
<dbReference type="Proteomes" id="UP001156836">
    <property type="component" value="Unassembled WGS sequence"/>
</dbReference>
<dbReference type="Pfam" id="PF13675">
    <property type="entry name" value="PilJ"/>
    <property type="match status" value="1"/>
</dbReference>
<dbReference type="SUPFAM" id="SSF158472">
    <property type="entry name" value="HAMP domain-like"/>
    <property type="match status" value="1"/>
</dbReference>
<dbReference type="Pfam" id="PF13185">
    <property type="entry name" value="GAF_2"/>
    <property type="match status" value="1"/>
</dbReference>
<dbReference type="InterPro" id="IPR036890">
    <property type="entry name" value="HATPase_C_sf"/>
</dbReference>
<feature type="transmembrane region" description="Helical" evidence="16">
    <location>
        <begin position="41"/>
        <end position="61"/>
    </location>
</feature>
<evidence type="ECO:0000256" key="8">
    <source>
        <dbReference type="ARBA" id="ARBA00022741"/>
    </source>
</evidence>
<dbReference type="InterPro" id="IPR003594">
    <property type="entry name" value="HATPase_dom"/>
</dbReference>
<dbReference type="SMART" id="SM00387">
    <property type="entry name" value="HATPase_c"/>
    <property type="match status" value="1"/>
</dbReference>